<dbReference type="AlphaFoldDB" id="D5XEK3"/>
<dbReference type="STRING" id="635013.TherJR_1210"/>
<gene>
    <name evidence="1" type="ordered locus">TherJR_1210</name>
</gene>
<proteinExistence type="predicted"/>
<dbReference type="RefSeq" id="WP_013120093.1">
    <property type="nucleotide sequence ID" value="NC_014152.1"/>
</dbReference>
<reference evidence="1 2" key="1">
    <citation type="submission" date="2010-05" db="EMBL/GenBank/DDBJ databases">
        <title>Complete sequence of Thermincola sp. JR.</title>
        <authorList>
            <consortium name="US DOE Joint Genome Institute"/>
            <person name="Lucas S."/>
            <person name="Copeland A."/>
            <person name="Lapidus A."/>
            <person name="Cheng J.-F."/>
            <person name="Bruce D."/>
            <person name="Goodwin L."/>
            <person name="Pitluck S."/>
            <person name="Chertkov O."/>
            <person name="Detter J.C."/>
            <person name="Han C."/>
            <person name="Tapia R."/>
            <person name="Land M."/>
            <person name="Hauser L."/>
            <person name="Kyrpides N."/>
            <person name="Mikhailova N."/>
            <person name="Hazen T.C."/>
            <person name="Woyke T."/>
        </authorList>
    </citation>
    <scope>NUCLEOTIDE SEQUENCE [LARGE SCALE GENOMIC DNA]</scope>
    <source>
        <strain evidence="1 2">JR</strain>
    </source>
</reference>
<evidence type="ECO:0008006" key="3">
    <source>
        <dbReference type="Google" id="ProtNLM"/>
    </source>
</evidence>
<sequence length="157" mass="18097" precursor="true">MLRKTLILTIFFCFVFLIGCGSSQTAKDVEQVINDAFKARAEAVFKYQDKQPLTKYFSPEALQQSKGLLDWSPKGQWDNVKDLKYSYSIRIENLKISGKQARAEVYETAVVSWDYIDPGRVKGTDFAKEDAWANRRHDIVVNQEPDGRWVIVQDLIQ</sequence>
<protein>
    <recommendedName>
        <fullName evidence="3">DUF4440 domain-containing protein</fullName>
    </recommendedName>
</protein>
<evidence type="ECO:0000313" key="2">
    <source>
        <dbReference type="Proteomes" id="UP000002377"/>
    </source>
</evidence>
<organism evidence="1 2">
    <name type="scientific">Thermincola potens (strain JR)</name>
    <dbReference type="NCBI Taxonomy" id="635013"/>
    <lineage>
        <taxon>Bacteria</taxon>
        <taxon>Bacillati</taxon>
        <taxon>Bacillota</taxon>
        <taxon>Clostridia</taxon>
        <taxon>Eubacteriales</taxon>
        <taxon>Thermincolaceae</taxon>
        <taxon>Thermincola</taxon>
    </lineage>
</organism>
<dbReference type="KEGG" id="tjr:TherJR_1210"/>
<accession>D5XEK3</accession>
<dbReference type="Proteomes" id="UP000002377">
    <property type="component" value="Chromosome"/>
</dbReference>
<keyword evidence="2" id="KW-1185">Reference proteome</keyword>
<dbReference type="EMBL" id="CP002028">
    <property type="protein sequence ID" value="ADG82074.1"/>
    <property type="molecule type" value="Genomic_DNA"/>
</dbReference>
<dbReference type="HOGENOM" id="CLU_1677029_0_0_9"/>
<dbReference type="PROSITE" id="PS51257">
    <property type="entry name" value="PROKAR_LIPOPROTEIN"/>
    <property type="match status" value="1"/>
</dbReference>
<evidence type="ECO:0000313" key="1">
    <source>
        <dbReference type="EMBL" id="ADG82074.1"/>
    </source>
</evidence>
<name>D5XEK3_THEPJ</name>